<keyword evidence="9" id="KW-0472">Membrane</keyword>
<organism evidence="13 14">
    <name type="scientific">Gryllus longicercus</name>
    <dbReference type="NCBI Taxonomy" id="2509291"/>
    <lineage>
        <taxon>Eukaryota</taxon>
        <taxon>Metazoa</taxon>
        <taxon>Ecdysozoa</taxon>
        <taxon>Arthropoda</taxon>
        <taxon>Hexapoda</taxon>
        <taxon>Insecta</taxon>
        <taxon>Pterygota</taxon>
        <taxon>Neoptera</taxon>
        <taxon>Polyneoptera</taxon>
        <taxon>Orthoptera</taxon>
        <taxon>Ensifera</taxon>
        <taxon>Gryllidea</taxon>
        <taxon>Grylloidea</taxon>
        <taxon>Gryllidae</taxon>
        <taxon>Gryllinae</taxon>
        <taxon>Gryllus</taxon>
    </lineage>
</organism>
<evidence type="ECO:0000256" key="2">
    <source>
        <dbReference type="ARBA" id="ARBA00022723"/>
    </source>
</evidence>
<evidence type="ECO:0000259" key="11">
    <source>
        <dbReference type="Pfam" id="PF01435"/>
    </source>
</evidence>
<accession>A0AAN9WBB5</accession>
<name>A0AAN9WBB5_9ORTH</name>
<dbReference type="GO" id="GO:0071586">
    <property type="term" value="P:CAAX-box protein processing"/>
    <property type="evidence" value="ECO:0007669"/>
    <property type="project" value="UniProtKB-UniRule"/>
</dbReference>
<feature type="transmembrane region" description="Helical" evidence="9">
    <location>
        <begin position="366"/>
        <end position="385"/>
    </location>
</feature>
<evidence type="ECO:0000256" key="6">
    <source>
        <dbReference type="ARBA" id="ARBA00044456"/>
    </source>
</evidence>
<feature type="transmembrane region" description="Helical" evidence="9">
    <location>
        <begin position="6"/>
        <end position="23"/>
    </location>
</feature>
<evidence type="ECO:0000313" key="14">
    <source>
        <dbReference type="Proteomes" id="UP001378592"/>
    </source>
</evidence>
<feature type="transmembrane region" description="Helical" evidence="9">
    <location>
        <begin position="185"/>
        <end position="205"/>
    </location>
</feature>
<gene>
    <name evidence="13" type="ORF">R5R35_011815</name>
</gene>
<keyword evidence="5 9" id="KW-0482">Metalloprotease</keyword>
<comment type="cofactor">
    <cofactor evidence="8 9">
        <name>Zn(2+)</name>
        <dbReference type="ChEBI" id="CHEBI:29105"/>
    </cofactor>
    <text evidence="8 9">Binds 1 zinc ion per subunit.</text>
</comment>
<feature type="binding site" evidence="8">
    <location>
        <position position="321"/>
    </location>
    <ligand>
        <name>Zn(2+)</name>
        <dbReference type="ChEBI" id="CHEBI:29105"/>
        <note>catalytic</note>
    </ligand>
</feature>
<keyword evidence="2 8" id="KW-0479">Metal-binding</keyword>
<keyword evidence="14" id="KW-1185">Reference proteome</keyword>
<dbReference type="FunFam" id="3.30.2010.10:FF:000003">
    <property type="entry name" value="CAAX prenyl protease"/>
    <property type="match status" value="1"/>
</dbReference>
<dbReference type="PANTHER" id="PTHR10120">
    <property type="entry name" value="CAAX PRENYL PROTEASE 1"/>
    <property type="match status" value="1"/>
</dbReference>
<dbReference type="GO" id="GO:0004222">
    <property type="term" value="F:metalloendopeptidase activity"/>
    <property type="evidence" value="ECO:0007669"/>
    <property type="project" value="UniProtKB-UniRule"/>
</dbReference>
<protein>
    <recommendedName>
        <fullName evidence="9">CAAX prenyl protease</fullName>
        <ecNumber evidence="9">3.4.24.84</ecNumber>
    </recommendedName>
</protein>
<dbReference type="GO" id="GO:0005789">
    <property type="term" value="C:endoplasmic reticulum membrane"/>
    <property type="evidence" value="ECO:0007669"/>
    <property type="project" value="UniProtKB-SubCell"/>
</dbReference>
<evidence type="ECO:0000256" key="4">
    <source>
        <dbReference type="ARBA" id="ARBA00022833"/>
    </source>
</evidence>
<evidence type="ECO:0000256" key="10">
    <source>
        <dbReference type="SAM" id="MobiDB-lite"/>
    </source>
</evidence>
<dbReference type="AlphaFoldDB" id="A0AAN9WBB5"/>
<dbReference type="Proteomes" id="UP001378592">
    <property type="component" value="Unassembled WGS sequence"/>
</dbReference>
<evidence type="ECO:0000256" key="1">
    <source>
        <dbReference type="ARBA" id="ARBA00022670"/>
    </source>
</evidence>
<dbReference type="Pfam" id="PF01435">
    <property type="entry name" value="Peptidase_M48"/>
    <property type="match status" value="1"/>
</dbReference>
<comment type="catalytic activity">
    <reaction evidence="6 9">
        <text>Hydrolyzes the peptide bond -P2-(S-farnesyl or geranylgeranyl)C-P1'-P2'-P3'-COOH where P1' and P2' are amino acids with aliphatic side chains and P3' is any C-terminal residue.</text>
        <dbReference type="EC" id="3.4.24.84"/>
    </reaction>
</comment>
<dbReference type="Pfam" id="PF16491">
    <property type="entry name" value="Peptidase_M48_N"/>
    <property type="match status" value="1"/>
</dbReference>
<keyword evidence="1 9" id="KW-0645">Protease</keyword>
<comment type="caution">
    <text evidence="13">The sequence shown here is derived from an EMBL/GenBank/DDBJ whole genome shotgun (WGS) entry which is preliminary data.</text>
</comment>
<dbReference type="CDD" id="cd07343">
    <property type="entry name" value="M48A_Zmpste24p_like"/>
    <property type="match status" value="1"/>
</dbReference>
<feature type="transmembrane region" description="Helical" evidence="9">
    <location>
        <begin position="331"/>
        <end position="351"/>
    </location>
</feature>
<dbReference type="InterPro" id="IPR027057">
    <property type="entry name" value="CAXX_Prtase_1"/>
</dbReference>
<keyword evidence="3 9" id="KW-0378">Hydrolase</keyword>
<feature type="active site" evidence="7">
    <location>
        <position position="318"/>
    </location>
</feature>
<dbReference type="InterPro" id="IPR032456">
    <property type="entry name" value="Peptidase_M48_N"/>
</dbReference>
<evidence type="ECO:0000256" key="9">
    <source>
        <dbReference type="RuleBase" id="RU366005"/>
    </source>
</evidence>
<evidence type="ECO:0000256" key="5">
    <source>
        <dbReference type="ARBA" id="ARBA00023049"/>
    </source>
</evidence>
<sequence>MQSKEEFYIYYGVISFLSIEYLWELYLAIRQHRVYEEATELPTDLEDIMTPETYKKARVYNRDQSSFRIMKDLFAFIVTCLVIYVDGFVIFWKAGGQLAASLGSTGHSETLQTIGFALLMNLFNTLINMPFSVYHTFVVEERHGFNKQTAGFFIKDKIKEFLVGQAIMLPLFAAIIWIVRIGGTYFFIYLWVFAMMFSLFLLTIYPNYIMPLFDRYTPLSPGSLRTRIEELAASVKFPLYKLYVVEGSKRSNHSNAFFYGFFKNKRIVLFDTLLKDYKSESEKDTSKTEKNEEKENEKKESEKVGCDDDEVLAVLGHELGHWKLNHVIKTLVCMQVNLFLVFLVFGLLFQFKPMYAAFGFRNEQPVIIGLLIVLQFIFSPYHAILNFSMTILSRHHEFQADKFARDLGKAKYLRSALIKLSRDNLSFPVYDWLYSRWHYSHPPLLERLAALDKTD</sequence>
<dbReference type="EMBL" id="JAZDUA010000013">
    <property type="protein sequence ID" value="KAK7873467.1"/>
    <property type="molecule type" value="Genomic_DNA"/>
</dbReference>
<feature type="transmembrane region" description="Helical" evidence="9">
    <location>
        <begin position="160"/>
        <end position="179"/>
    </location>
</feature>
<feature type="binding site" evidence="8">
    <location>
        <position position="397"/>
    </location>
    <ligand>
        <name>Zn(2+)</name>
        <dbReference type="ChEBI" id="CHEBI:29105"/>
        <note>catalytic</note>
    </ligand>
</feature>
<evidence type="ECO:0000256" key="7">
    <source>
        <dbReference type="PIRSR" id="PIRSR627057-1"/>
    </source>
</evidence>
<feature type="region of interest" description="Disordered" evidence="10">
    <location>
        <begin position="281"/>
        <end position="302"/>
    </location>
</feature>
<comment type="similarity">
    <text evidence="9">Belongs to the peptidase M48A family.</text>
</comment>
<feature type="binding site" evidence="8">
    <location>
        <position position="317"/>
    </location>
    <ligand>
        <name>Zn(2+)</name>
        <dbReference type="ChEBI" id="CHEBI:29105"/>
        <note>catalytic</note>
    </ligand>
</feature>
<keyword evidence="4 8" id="KW-0862">Zinc</keyword>
<dbReference type="GO" id="GO:0046872">
    <property type="term" value="F:metal ion binding"/>
    <property type="evidence" value="ECO:0007669"/>
    <property type="project" value="UniProtKB-UniRule"/>
</dbReference>
<feature type="active site" description="Proton donor" evidence="7">
    <location>
        <position position="401"/>
    </location>
</feature>
<evidence type="ECO:0000313" key="13">
    <source>
        <dbReference type="EMBL" id="KAK7873467.1"/>
    </source>
</evidence>
<evidence type="ECO:0000256" key="8">
    <source>
        <dbReference type="PIRSR" id="PIRSR627057-2"/>
    </source>
</evidence>
<reference evidence="13 14" key="1">
    <citation type="submission" date="2024-03" db="EMBL/GenBank/DDBJ databases">
        <title>The genome assembly and annotation of the cricket Gryllus longicercus Weissman &amp; Gray.</title>
        <authorList>
            <person name="Szrajer S."/>
            <person name="Gray D."/>
            <person name="Ylla G."/>
        </authorList>
    </citation>
    <scope>NUCLEOTIDE SEQUENCE [LARGE SCALE GENOMIC DNA]</scope>
    <source>
        <strain evidence="13">DAG 2021-001</strain>
        <tissue evidence="13">Whole body minus gut</tissue>
    </source>
</reference>
<evidence type="ECO:0000259" key="12">
    <source>
        <dbReference type="Pfam" id="PF16491"/>
    </source>
</evidence>
<proteinExistence type="inferred from homology"/>
<feature type="transmembrane region" description="Helical" evidence="9">
    <location>
        <begin position="73"/>
        <end position="94"/>
    </location>
</feature>
<dbReference type="EC" id="3.4.24.84" evidence="9"/>
<dbReference type="Gene3D" id="3.30.2010.10">
    <property type="entry name" value="Metalloproteases ('zincins'), catalytic domain"/>
    <property type="match status" value="1"/>
</dbReference>
<evidence type="ECO:0000256" key="3">
    <source>
        <dbReference type="ARBA" id="ARBA00022801"/>
    </source>
</evidence>
<keyword evidence="9" id="KW-0812">Transmembrane</keyword>
<feature type="domain" description="Peptidase M48" evidence="11">
    <location>
        <begin position="222"/>
        <end position="454"/>
    </location>
</feature>
<feature type="domain" description="CAAX prenyl protease 1 N-terminal" evidence="12">
    <location>
        <begin position="31"/>
        <end position="214"/>
    </location>
</feature>
<comment type="subcellular location">
    <subcellularLocation>
        <location evidence="9">Endoplasmic reticulum membrane</location>
        <topology evidence="9">Multi-pass membrane protein</topology>
    </subcellularLocation>
</comment>
<keyword evidence="9" id="KW-1133">Transmembrane helix</keyword>
<comment type="function">
    <text evidence="9">Proteolytically removes the C-terminal three residues of farnesylated proteins.</text>
</comment>
<keyword evidence="9" id="KW-0256">Endoplasmic reticulum</keyword>
<dbReference type="InterPro" id="IPR001915">
    <property type="entry name" value="Peptidase_M48"/>
</dbReference>